<protein>
    <submittedName>
        <fullName evidence="1">Uncharacterized protein</fullName>
    </submittedName>
</protein>
<accession>A0A9P6CTF4</accession>
<keyword evidence="2" id="KW-1185">Reference proteome</keyword>
<evidence type="ECO:0000313" key="2">
    <source>
        <dbReference type="Proteomes" id="UP000807469"/>
    </source>
</evidence>
<comment type="caution">
    <text evidence="1">The sequence shown here is derived from an EMBL/GenBank/DDBJ whole genome shotgun (WGS) entry which is preliminary data.</text>
</comment>
<sequence>MRRPRRPHRVALTLFHPQHPSNAGPVLCPLMSLAPPPAHRYPRAQCELGSDDSLPLSLVASPPLLSPPLSPPLYRRLPLAASPSLVVSLCHLLLPHLTASSPYLAVSPLSHIASNPPSPSLPLMYQPSLGTLAATVSCPRITPLS</sequence>
<dbReference type="EMBL" id="MU155668">
    <property type="protein sequence ID" value="KAF9471533.1"/>
    <property type="molecule type" value="Genomic_DNA"/>
</dbReference>
<reference evidence="1" key="1">
    <citation type="submission" date="2020-11" db="EMBL/GenBank/DDBJ databases">
        <authorList>
            <consortium name="DOE Joint Genome Institute"/>
            <person name="Ahrendt S."/>
            <person name="Riley R."/>
            <person name="Andreopoulos W."/>
            <person name="Labutti K."/>
            <person name="Pangilinan J."/>
            <person name="Ruiz-Duenas F.J."/>
            <person name="Barrasa J.M."/>
            <person name="Sanchez-Garcia M."/>
            <person name="Camarero S."/>
            <person name="Miyauchi S."/>
            <person name="Serrano A."/>
            <person name="Linde D."/>
            <person name="Babiker R."/>
            <person name="Drula E."/>
            <person name="Ayuso-Fernandez I."/>
            <person name="Pacheco R."/>
            <person name="Padilla G."/>
            <person name="Ferreira P."/>
            <person name="Barriuso J."/>
            <person name="Kellner H."/>
            <person name="Castanera R."/>
            <person name="Alfaro M."/>
            <person name="Ramirez L."/>
            <person name="Pisabarro A.G."/>
            <person name="Kuo A."/>
            <person name="Tritt A."/>
            <person name="Lipzen A."/>
            <person name="He G."/>
            <person name="Yan M."/>
            <person name="Ng V."/>
            <person name="Cullen D."/>
            <person name="Martin F."/>
            <person name="Rosso M.-N."/>
            <person name="Henrissat B."/>
            <person name="Hibbett D."/>
            <person name="Martinez A.T."/>
            <person name="Grigoriev I.V."/>
        </authorList>
    </citation>
    <scope>NUCLEOTIDE SEQUENCE</scope>
    <source>
        <strain evidence="1">CIRM-BRFM 674</strain>
    </source>
</reference>
<evidence type="ECO:0000313" key="1">
    <source>
        <dbReference type="EMBL" id="KAF9471533.1"/>
    </source>
</evidence>
<dbReference type="AlphaFoldDB" id="A0A9P6CTF4"/>
<dbReference type="Proteomes" id="UP000807469">
    <property type="component" value="Unassembled WGS sequence"/>
</dbReference>
<proteinExistence type="predicted"/>
<gene>
    <name evidence="1" type="ORF">BDN70DRAFT_998588</name>
</gene>
<organism evidence="1 2">
    <name type="scientific">Pholiota conissans</name>
    <dbReference type="NCBI Taxonomy" id="109636"/>
    <lineage>
        <taxon>Eukaryota</taxon>
        <taxon>Fungi</taxon>
        <taxon>Dikarya</taxon>
        <taxon>Basidiomycota</taxon>
        <taxon>Agaricomycotina</taxon>
        <taxon>Agaricomycetes</taxon>
        <taxon>Agaricomycetidae</taxon>
        <taxon>Agaricales</taxon>
        <taxon>Agaricineae</taxon>
        <taxon>Strophariaceae</taxon>
        <taxon>Pholiota</taxon>
    </lineage>
</organism>
<name>A0A9P6CTF4_9AGAR</name>